<reference evidence="6" key="1">
    <citation type="submission" date="2025-08" db="UniProtKB">
        <authorList>
            <consortium name="RefSeq"/>
        </authorList>
    </citation>
    <scope>IDENTIFICATION</scope>
</reference>
<dbReference type="RefSeq" id="XP_030643266.1">
    <property type="nucleotide sequence ID" value="XM_030787406.1"/>
</dbReference>
<feature type="region of interest" description="Disordered" evidence="3">
    <location>
        <begin position="645"/>
        <end position="688"/>
    </location>
</feature>
<evidence type="ECO:0000256" key="2">
    <source>
        <dbReference type="ARBA" id="ARBA00006274"/>
    </source>
</evidence>
<dbReference type="AlphaFoldDB" id="A0A6J2WIW3"/>
<gene>
    <name evidence="6" type="primary">add3b</name>
</gene>
<dbReference type="InterPro" id="IPR036409">
    <property type="entry name" value="Aldolase_II/adducin_N_sf"/>
</dbReference>
<dbReference type="Proteomes" id="UP000504632">
    <property type="component" value="Chromosome 10"/>
</dbReference>
<proteinExistence type="inferred from homology"/>
<protein>
    <submittedName>
        <fullName evidence="6">Adducin 3 (Gamma) b</fullName>
    </submittedName>
</protein>
<accession>A0A6J2WIW3</accession>
<dbReference type="SMART" id="SM01007">
    <property type="entry name" value="Aldolase_II"/>
    <property type="match status" value="1"/>
</dbReference>
<evidence type="ECO:0000256" key="3">
    <source>
        <dbReference type="SAM" id="MobiDB-lite"/>
    </source>
</evidence>
<evidence type="ECO:0000313" key="6">
    <source>
        <dbReference type="RefSeq" id="XP_030643266.1"/>
    </source>
</evidence>
<dbReference type="InterPro" id="IPR001303">
    <property type="entry name" value="Aldolase_II/adducin_N"/>
</dbReference>
<sequence>MSVEVEQMGSPRIPTPSSLDLKERYADRMDEKDSECLRSRNMSPDLRQDFSMMEQKKRVTQILQSPVFKDELEGLIQDQVSKGSNSSGLLALSHIADLIMANSLPGTGAYNSSLGLGTVTPVNDLFGVDCSYSKAERQSRCKLASLYRLLDLYGWTNFTNAYITVRVSKEQDHVLILPQGLSFSEATAANLVKVNMIGDVVDQGVTGLAIDLTGFSPHAAVYSVRPDARCIIHIHTPATAAVSSMKCGILPISHEALLLGDVSYFSYRGDVDDGQERVELQKALGPTAKVLVLRNHGVLAFGETIEEAFHYIYHCQEACEVQVNALSCSGGVENLLLLDREQYRPVNALPIVNGEMQEEQIRWRLGEAEFESLMRMLDNLGYRTGYAYRHPIIKEKPRHKNEVEIPATVTAVGLEEQDVFPWSPFHVQAQRRDRERTRWLNSPNSYLKVNVPERSANGECSPRTKTMWMKSEESGSSSGTPIKIEDPNQFVPLNTNPTEVLEKRNKIREQNRADLMTAGPKSQLLAGIVIDTVPGPAFIYEDEEQTATLPPNPFSQSDKELQEYTNTVEKRQHGTPEPDDVTDAEEMTTYDSSTISLSLSPLMTPAKDELLPNGHDDLPQEEDDLSLKVTELSINKEMEVSITTSIAETISEPATPESQSQSPKKKKKKKFRTPSFLKMNKKKEKGET</sequence>
<dbReference type="GeneID" id="115823357"/>
<name>A0A6J2WIW3_CHACN</name>
<dbReference type="GO" id="GO:0014069">
    <property type="term" value="C:postsynaptic density"/>
    <property type="evidence" value="ECO:0007669"/>
    <property type="project" value="TreeGrafter"/>
</dbReference>
<dbReference type="GO" id="GO:0005886">
    <property type="term" value="C:plasma membrane"/>
    <property type="evidence" value="ECO:0007669"/>
    <property type="project" value="UniProtKB-SubCell"/>
</dbReference>
<feature type="region of interest" description="Disordered" evidence="3">
    <location>
        <begin position="595"/>
        <end position="621"/>
    </location>
</feature>
<feature type="domain" description="Class II aldolase/adducin N-terminal" evidence="4">
    <location>
        <begin position="141"/>
        <end position="323"/>
    </location>
</feature>
<dbReference type="GO" id="GO:0005856">
    <property type="term" value="C:cytoskeleton"/>
    <property type="evidence" value="ECO:0007669"/>
    <property type="project" value="TreeGrafter"/>
</dbReference>
<feature type="compositionally biased region" description="Basic residues" evidence="3">
    <location>
        <begin position="663"/>
        <end position="672"/>
    </location>
</feature>
<evidence type="ECO:0000259" key="4">
    <source>
        <dbReference type="SMART" id="SM01007"/>
    </source>
</evidence>
<feature type="compositionally biased region" description="Basic residues" evidence="3">
    <location>
        <begin position="679"/>
        <end position="688"/>
    </location>
</feature>
<dbReference type="PANTHER" id="PTHR10672:SF5">
    <property type="entry name" value="GAMMA-ADDUCIN"/>
    <property type="match status" value="1"/>
</dbReference>
<comment type="similarity">
    <text evidence="2">Belongs to the aldolase class II family. Adducin subfamily.</text>
</comment>
<dbReference type="InterPro" id="IPR051017">
    <property type="entry name" value="Aldolase-II_Adducin_sf"/>
</dbReference>
<dbReference type="Gene3D" id="3.40.225.10">
    <property type="entry name" value="Class II aldolase/adducin N-terminal domain"/>
    <property type="match status" value="1"/>
</dbReference>
<comment type="subcellular location">
    <subcellularLocation>
        <location evidence="1">Cell membrane</location>
        <topology evidence="1">Peripheral membrane protein</topology>
        <orientation evidence="1">Cytoplasmic side</orientation>
    </subcellularLocation>
</comment>
<keyword evidence="5" id="KW-1185">Reference proteome</keyword>
<dbReference type="Pfam" id="PF00596">
    <property type="entry name" value="Aldolase_II"/>
    <property type="match status" value="1"/>
</dbReference>
<organism evidence="5 6">
    <name type="scientific">Chanos chanos</name>
    <name type="common">Milkfish</name>
    <name type="synonym">Mugil chanos</name>
    <dbReference type="NCBI Taxonomy" id="29144"/>
    <lineage>
        <taxon>Eukaryota</taxon>
        <taxon>Metazoa</taxon>
        <taxon>Chordata</taxon>
        <taxon>Craniata</taxon>
        <taxon>Vertebrata</taxon>
        <taxon>Euteleostomi</taxon>
        <taxon>Actinopterygii</taxon>
        <taxon>Neopterygii</taxon>
        <taxon>Teleostei</taxon>
        <taxon>Ostariophysi</taxon>
        <taxon>Gonorynchiformes</taxon>
        <taxon>Chanidae</taxon>
        <taxon>Chanos</taxon>
    </lineage>
</organism>
<dbReference type="OrthoDB" id="3238794at2759"/>
<dbReference type="PANTHER" id="PTHR10672">
    <property type="entry name" value="ADDUCIN"/>
    <property type="match status" value="1"/>
</dbReference>
<dbReference type="GO" id="GO:0051015">
    <property type="term" value="F:actin filament binding"/>
    <property type="evidence" value="ECO:0007669"/>
    <property type="project" value="TreeGrafter"/>
</dbReference>
<dbReference type="GO" id="GO:0051016">
    <property type="term" value="P:barbed-end actin filament capping"/>
    <property type="evidence" value="ECO:0007669"/>
    <property type="project" value="TreeGrafter"/>
</dbReference>
<evidence type="ECO:0000313" key="5">
    <source>
        <dbReference type="Proteomes" id="UP000504632"/>
    </source>
</evidence>
<dbReference type="CTD" id="553243"/>
<dbReference type="SUPFAM" id="SSF53639">
    <property type="entry name" value="AraD/HMP-PK domain-like"/>
    <property type="match status" value="1"/>
</dbReference>
<evidence type="ECO:0000256" key="1">
    <source>
        <dbReference type="ARBA" id="ARBA00004413"/>
    </source>
</evidence>
<feature type="region of interest" description="Disordered" evidence="3">
    <location>
        <begin position="1"/>
        <end position="20"/>
    </location>
</feature>
<dbReference type="InParanoid" id="A0A6J2WIW3"/>
<feature type="region of interest" description="Disordered" evidence="3">
    <location>
        <begin position="468"/>
        <end position="494"/>
    </location>
</feature>
<feature type="compositionally biased region" description="Basic and acidic residues" evidence="3">
    <location>
        <begin position="606"/>
        <end position="618"/>
    </location>
</feature>